<sequence>MVTCCLFSNLVQSFALYAQWFFSSCLIFILVEEM</sequence>
<keyword evidence="1" id="KW-0472">Membrane</keyword>
<organism evidence="2">
    <name type="scientific">Rhizophora mucronata</name>
    <name type="common">Asiatic mangrove</name>
    <dbReference type="NCBI Taxonomy" id="61149"/>
    <lineage>
        <taxon>Eukaryota</taxon>
        <taxon>Viridiplantae</taxon>
        <taxon>Streptophyta</taxon>
        <taxon>Embryophyta</taxon>
        <taxon>Tracheophyta</taxon>
        <taxon>Spermatophyta</taxon>
        <taxon>Magnoliopsida</taxon>
        <taxon>eudicotyledons</taxon>
        <taxon>Gunneridae</taxon>
        <taxon>Pentapetalae</taxon>
        <taxon>rosids</taxon>
        <taxon>fabids</taxon>
        <taxon>Malpighiales</taxon>
        <taxon>Rhizophoraceae</taxon>
        <taxon>Rhizophora</taxon>
    </lineage>
</organism>
<name>A0A2P2QMT4_RHIMU</name>
<reference evidence="2" key="1">
    <citation type="submission" date="2018-02" db="EMBL/GenBank/DDBJ databases">
        <title>Rhizophora mucronata_Transcriptome.</title>
        <authorList>
            <person name="Meera S.P."/>
            <person name="Sreeshan A."/>
            <person name="Augustine A."/>
        </authorList>
    </citation>
    <scope>NUCLEOTIDE SEQUENCE</scope>
    <source>
        <tissue evidence="2">Leaf</tissue>
    </source>
</reference>
<protein>
    <submittedName>
        <fullName evidence="2">Uncharacterized protein</fullName>
    </submittedName>
</protein>
<keyword evidence="1" id="KW-1133">Transmembrane helix</keyword>
<evidence type="ECO:0000313" key="2">
    <source>
        <dbReference type="EMBL" id="MBX68339.1"/>
    </source>
</evidence>
<proteinExistence type="predicted"/>
<keyword evidence="1" id="KW-0812">Transmembrane</keyword>
<feature type="transmembrane region" description="Helical" evidence="1">
    <location>
        <begin position="14"/>
        <end position="31"/>
    </location>
</feature>
<accession>A0A2P2QMT4</accession>
<dbReference type="AlphaFoldDB" id="A0A2P2QMT4"/>
<evidence type="ECO:0000256" key="1">
    <source>
        <dbReference type="SAM" id="Phobius"/>
    </source>
</evidence>
<dbReference type="EMBL" id="GGEC01087855">
    <property type="protein sequence ID" value="MBX68339.1"/>
    <property type="molecule type" value="Transcribed_RNA"/>
</dbReference>